<protein>
    <submittedName>
        <fullName evidence="5">Putative WD repeat-containing protein 59</fullName>
    </submittedName>
</protein>
<dbReference type="InterPro" id="IPR019775">
    <property type="entry name" value="WD40_repeat_CS"/>
</dbReference>
<dbReference type="InterPro" id="IPR001680">
    <property type="entry name" value="WD40_rpt"/>
</dbReference>
<keyword evidence="1 3" id="KW-0853">WD repeat</keyword>
<dbReference type="PANTHER" id="PTHR46170:SF1">
    <property type="entry name" value="GATOR COMPLEX PROTEIN WDR59"/>
    <property type="match status" value="1"/>
</dbReference>
<feature type="repeat" description="WD" evidence="3">
    <location>
        <begin position="300"/>
        <end position="346"/>
    </location>
</feature>
<evidence type="ECO:0000256" key="2">
    <source>
        <dbReference type="ARBA" id="ARBA00022737"/>
    </source>
</evidence>
<dbReference type="OMA" id="HRRETCL"/>
<dbReference type="STRING" id="7375.A0A0L0BUT3"/>
<organism evidence="5 7">
    <name type="scientific">Lucilia cuprina</name>
    <name type="common">Green bottle fly</name>
    <name type="synonym">Australian sheep blowfly</name>
    <dbReference type="NCBI Taxonomy" id="7375"/>
    <lineage>
        <taxon>Eukaryota</taxon>
        <taxon>Metazoa</taxon>
        <taxon>Ecdysozoa</taxon>
        <taxon>Arthropoda</taxon>
        <taxon>Hexapoda</taxon>
        <taxon>Insecta</taxon>
        <taxon>Pterygota</taxon>
        <taxon>Neoptera</taxon>
        <taxon>Endopterygota</taxon>
        <taxon>Diptera</taxon>
        <taxon>Brachycera</taxon>
        <taxon>Muscomorpha</taxon>
        <taxon>Oestroidea</taxon>
        <taxon>Calliphoridae</taxon>
        <taxon>Luciliinae</taxon>
        <taxon>Lucilia</taxon>
    </lineage>
</organism>
<dbReference type="AlphaFoldDB" id="A0A0L0BUT3"/>
<dbReference type="CDD" id="cd16692">
    <property type="entry name" value="mRING-H2-C3H3C2_WDR59"/>
    <property type="match status" value="1"/>
</dbReference>
<dbReference type="InterPro" id="IPR036322">
    <property type="entry name" value="WD40_repeat_dom_sf"/>
</dbReference>
<feature type="repeat" description="WD" evidence="3">
    <location>
        <begin position="184"/>
        <end position="206"/>
    </location>
</feature>
<dbReference type="OrthoDB" id="311712at2759"/>
<feature type="domain" description="WDR59/RTC1-like RING zinc finger" evidence="4">
    <location>
        <begin position="957"/>
        <end position="1005"/>
    </location>
</feature>
<dbReference type="InterPro" id="IPR039456">
    <property type="entry name" value="WDR59_mRING-H2-C3H3C2"/>
</dbReference>
<feature type="repeat" description="WD" evidence="3">
    <location>
        <begin position="208"/>
        <end position="250"/>
    </location>
</feature>
<feature type="repeat" description="WD" evidence="3">
    <location>
        <begin position="120"/>
        <end position="162"/>
    </location>
</feature>
<name>A0A0L0BUT3_LUCCU</name>
<dbReference type="Gene3D" id="2.130.10.10">
    <property type="entry name" value="YVTN repeat-like/Quinoprotein amine dehydrogenase"/>
    <property type="match status" value="1"/>
</dbReference>
<dbReference type="InterPro" id="IPR015943">
    <property type="entry name" value="WD40/YVTN_repeat-like_dom_sf"/>
</dbReference>
<evidence type="ECO:0000313" key="7">
    <source>
        <dbReference type="Proteomes" id="UP000037069"/>
    </source>
</evidence>
<dbReference type="GO" id="GO:0035591">
    <property type="term" value="F:signaling adaptor activity"/>
    <property type="evidence" value="ECO:0007669"/>
    <property type="project" value="TreeGrafter"/>
</dbReference>
<proteinExistence type="predicted"/>
<dbReference type="Proteomes" id="UP000037069">
    <property type="component" value="Unassembled WGS sequence"/>
</dbReference>
<evidence type="ECO:0000259" key="4">
    <source>
        <dbReference type="Pfam" id="PF17120"/>
    </source>
</evidence>
<evidence type="ECO:0000256" key="1">
    <source>
        <dbReference type="ARBA" id="ARBA00022574"/>
    </source>
</evidence>
<evidence type="ECO:0000313" key="5">
    <source>
        <dbReference type="EMBL" id="KNC22974.1"/>
    </source>
</evidence>
<comment type="caution">
    <text evidence="5">The sequence shown here is derived from an EMBL/GenBank/DDBJ whole genome shotgun (WGS) entry which is preliminary data.</text>
</comment>
<accession>A0A0L0BUT3</accession>
<dbReference type="GO" id="GO:1904263">
    <property type="term" value="P:positive regulation of TORC1 signaling"/>
    <property type="evidence" value="ECO:0007669"/>
    <property type="project" value="TreeGrafter"/>
</dbReference>
<evidence type="ECO:0000256" key="3">
    <source>
        <dbReference type="PROSITE-ProRule" id="PRU00221"/>
    </source>
</evidence>
<dbReference type="PROSITE" id="PS00678">
    <property type="entry name" value="WD_REPEATS_1"/>
    <property type="match status" value="1"/>
</dbReference>
<sequence>MPSTDTLRNAERGGERELSSYIRQSDKVYEHRESQATAMTVDYTGQWVLLAGRRHLALQCLGQDDDDGFLRKYNTNSKYEVSAAEFAICPESKESCAIATSQHIDVVTWGAAEPRYIHSLRGHTRMVTDIDWHGKNPNLLASCSIDTFSHIWDLRDSRKPTLSFSAVCMSGATQVGFNRVSGNLLAAAHDGDLRIWDIRKGSCPIHYITAHLNRVHGINWSHRRETCLATASQDGTVKYFDINNPRRAEKIITTTSPVWRARYTPIGNGLVSIVVPHLGRGENSLLLWSNSKQNDPVCSFVGHTDVILDFAWRPNRMNQMEIELVTWSRDRTLRVWKIDDKMLMHCEPDNDSNENYDITQEMRIETPTKFQPIHSSSFQKPSMLRTQPVAASLPIEAIDALHISNIIRSRSPPPAISLRTPTHRRKEETAVARSLTDQPTCSLHHEFSLLNTNMPHIEVDVLDAIKRYAVFNISAGGHVIVLQTTFPTEYPSPNICPEFTFCPGTTIHENLTRLMMKVLKTNALTRVKKSRTCLEQCLRALVTAMKKSGGGSDKSQMRLQSPRLEGALSGALHDACIPFPRTSAATFNPVGMLCSFAQVLNTKRLTLRHQNTTPRTLSAINGGGLLGNVMGPQPVLYTHRDSNASFYLQDRMSSKHAKNRSIQKPARSTAIVHIYECYKLLNISRIMAKEYSLDKRDIIETCRKNRQICENHGRYDLLPIWTMAEMIATPNVPQTESMKYEMILNEDPFKKCLLEALIMHFASMGDLQTAVMLACLFHPFGINGMSVCVPGVVGVAGTSGANGMASSSNNLNYHSKLPNLTPNTSPYHTVLPIDTHASPSTKNGSAGSNVAQYLKQLRSNSWSDSLDCVDSKHVNSELYACSLIRRSRIPLFDQFKKLYAEILYGWQLLTIRSLILKHTAFSKSPPQGVEFVTECSGCNKTKRTSACGPCQRPVLFCALCCIPVKGAANACLACGHGGHSMHMMQWFEKHNVCASGCGCHCLEQTALMLEYIK</sequence>
<dbReference type="InterPro" id="IPR049567">
    <property type="entry name" value="WDR59-like"/>
</dbReference>
<dbReference type="InterPro" id="IPR049566">
    <property type="entry name" value="WDR59_RTC1-like_RING_Znf"/>
</dbReference>
<keyword evidence="2" id="KW-0677">Repeat</keyword>
<dbReference type="GO" id="GO:0005774">
    <property type="term" value="C:vacuolar membrane"/>
    <property type="evidence" value="ECO:0007669"/>
    <property type="project" value="TreeGrafter"/>
</dbReference>
<gene>
    <name evidence="5" type="ORF">FF38_03587</name>
    <name evidence="6" type="ORF">FF38_08303</name>
</gene>
<evidence type="ECO:0000313" key="6">
    <source>
        <dbReference type="EMBL" id="KNC34136.1"/>
    </source>
</evidence>
<dbReference type="PANTHER" id="PTHR46170">
    <property type="entry name" value="GATOR COMPLEX PROTEIN WDR59"/>
    <property type="match status" value="1"/>
</dbReference>
<reference evidence="5 7" key="1">
    <citation type="journal article" date="2015" name="Nat. Commun.">
        <title>Lucilia cuprina genome unlocks parasitic fly biology to underpin future interventions.</title>
        <authorList>
            <person name="Anstead C.A."/>
            <person name="Korhonen P.K."/>
            <person name="Young N.D."/>
            <person name="Hall R.S."/>
            <person name="Jex A.R."/>
            <person name="Murali S.C."/>
            <person name="Hughes D.S."/>
            <person name="Lee S.F."/>
            <person name="Perry T."/>
            <person name="Stroehlein A.J."/>
            <person name="Ansell B.R."/>
            <person name="Breugelmans B."/>
            <person name="Hofmann A."/>
            <person name="Qu J."/>
            <person name="Dugan S."/>
            <person name="Lee S.L."/>
            <person name="Chao H."/>
            <person name="Dinh H."/>
            <person name="Han Y."/>
            <person name="Doddapaneni H.V."/>
            <person name="Worley K.C."/>
            <person name="Muzny D.M."/>
            <person name="Ioannidis P."/>
            <person name="Waterhouse R.M."/>
            <person name="Zdobnov E.M."/>
            <person name="James P.J."/>
            <person name="Bagnall N.H."/>
            <person name="Kotze A.C."/>
            <person name="Gibbs R.A."/>
            <person name="Richards S."/>
            <person name="Batterham P."/>
            <person name="Gasser R.B."/>
        </authorList>
    </citation>
    <scope>NUCLEOTIDE SEQUENCE [LARGE SCALE GENOMIC DNA]</scope>
    <source>
        <strain evidence="5 7">LS</strain>
        <tissue evidence="5">Full body</tissue>
    </source>
</reference>
<dbReference type="Pfam" id="PF17120">
    <property type="entry name" value="zf-RING_16"/>
    <property type="match status" value="1"/>
</dbReference>
<dbReference type="SUPFAM" id="SSF50978">
    <property type="entry name" value="WD40 repeat-like"/>
    <property type="match status" value="1"/>
</dbReference>
<dbReference type="EMBL" id="JRES01000096">
    <property type="protein sequence ID" value="KNC34136.1"/>
    <property type="molecule type" value="Genomic_DNA"/>
</dbReference>
<dbReference type="Pfam" id="PF00400">
    <property type="entry name" value="WD40"/>
    <property type="match status" value="3"/>
</dbReference>
<dbReference type="PROSITE" id="PS50082">
    <property type="entry name" value="WD_REPEATS_2"/>
    <property type="match status" value="4"/>
</dbReference>
<dbReference type="GO" id="GO:0034198">
    <property type="term" value="P:cellular response to amino acid starvation"/>
    <property type="evidence" value="ECO:0007669"/>
    <property type="project" value="TreeGrafter"/>
</dbReference>
<dbReference type="SMART" id="SM00320">
    <property type="entry name" value="WD40"/>
    <property type="match status" value="4"/>
</dbReference>
<keyword evidence="7" id="KW-1185">Reference proteome</keyword>
<dbReference type="EMBL" id="JRES01001427">
    <property type="protein sequence ID" value="KNC22974.1"/>
    <property type="molecule type" value="Genomic_DNA"/>
</dbReference>
<dbReference type="GO" id="GO:0035859">
    <property type="term" value="C:Seh1-associated complex"/>
    <property type="evidence" value="ECO:0007669"/>
    <property type="project" value="TreeGrafter"/>
</dbReference>